<dbReference type="InterPro" id="IPR041492">
    <property type="entry name" value="HAD_2"/>
</dbReference>
<protein>
    <submittedName>
        <fullName evidence="1">Hydrolase</fullName>
    </submittedName>
</protein>
<dbReference type="SFLD" id="SFLDS00003">
    <property type="entry name" value="Haloacid_Dehalogenase"/>
    <property type="match status" value="1"/>
</dbReference>
<dbReference type="PANTHER" id="PTHR43434:SF24">
    <property type="entry name" value="HYDROLASE-RELATED"/>
    <property type="match status" value="1"/>
</dbReference>
<sequence length="217" mass="23789">MYQLLIFDWDGTVIDSAARIVSSVQSTATDFSLEPPGVDAIHNIIGLGLPEAIRTLFPGISESLVDGMRERYAHYYLNADATPATLFPGARESLSSLRDKGFRLAVATGKSRRGLDRVLEETGLGPLFEITRCADETTSKPHPQMLHEILHVTGVEAAAALMVGDTEYDLEMGARAGVSGVAVSYGAHHISRLRPYNPVLEIDHFLELERWLDSRIV</sequence>
<gene>
    <name evidence="1" type="ORF">GCM10011348_39490</name>
</gene>
<dbReference type="InterPro" id="IPR023198">
    <property type="entry name" value="PGP-like_dom2"/>
</dbReference>
<evidence type="ECO:0000313" key="1">
    <source>
        <dbReference type="EMBL" id="GGO87097.1"/>
    </source>
</evidence>
<keyword evidence="2" id="KW-1185">Reference proteome</keyword>
<dbReference type="GO" id="GO:0006281">
    <property type="term" value="P:DNA repair"/>
    <property type="evidence" value="ECO:0007669"/>
    <property type="project" value="TreeGrafter"/>
</dbReference>
<dbReference type="NCBIfam" id="TIGR01549">
    <property type="entry name" value="HAD-SF-IA-v1"/>
    <property type="match status" value="1"/>
</dbReference>
<organism evidence="1 2">
    <name type="scientific">Marinobacterium nitratireducens</name>
    <dbReference type="NCBI Taxonomy" id="518897"/>
    <lineage>
        <taxon>Bacteria</taxon>
        <taxon>Pseudomonadati</taxon>
        <taxon>Pseudomonadota</taxon>
        <taxon>Gammaproteobacteria</taxon>
        <taxon>Oceanospirillales</taxon>
        <taxon>Oceanospirillaceae</taxon>
        <taxon>Marinobacterium</taxon>
    </lineage>
</organism>
<dbReference type="InterPro" id="IPR023214">
    <property type="entry name" value="HAD_sf"/>
</dbReference>
<dbReference type="Pfam" id="PF13419">
    <property type="entry name" value="HAD_2"/>
    <property type="match status" value="1"/>
</dbReference>
<dbReference type="GO" id="GO:0008967">
    <property type="term" value="F:phosphoglycolate phosphatase activity"/>
    <property type="evidence" value="ECO:0007669"/>
    <property type="project" value="TreeGrafter"/>
</dbReference>
<dbReference type="SFLD" id="SFLDG01135">
    <property type="entry name" value="C1.5.6:_HAD__Beta-PGM__Phospha"/>
    <property type="match status" value="1"/>
</dbReference>
<dbReference type="SUPFAM" id="SSF56784">
    <property type="entry name" value="HAD-like"/>
    <property type="match status" value="1"/>
</dbReference>
<dbReference type="SFLD" id="SFLDG01129">
    <property type="entry name" value="C1.5:_HAD__Beta-PGM__Phosphata"/>
    <property type="match status" value="1"/>
</dbReference>
<proteinExistence type="predicted"/>
<dbReference type="EMBL" id="BMLT01000012">
    <property type="protein sequence ID" value="GGO87097.1"/>
    <property type="molecule type" value="Genomic_DNA"/>
</dbReference>
<dbReference type="Gene3D" id="3.40.50.1000">
    <property type="entry name" value="HAD superfamily/HAD-like"/>
    <property type="match status" value="1"/>
</dbReference>
<name>A0A918DXL1_9GAMM</name>
<reference evidence="1 2" key="1">
    <citation type="journal article" date="2014" name="Int. J. Syst. Evol. Microbiol.">
        <title>Complete genome sequence of Corynebacterium casei LMG S-19264T (=DSM 44701T), isolated from a smear-ripened cheese.</title>
        <authorList>
            <consortium name="US DOE Joint Genome Institute (JGI-PGF)"/>
            <person name="Walter F."/>
            <person name="Albersmeier A."/>
            <person name="Kalinowski J."/>
            <person name="Ruckert C."/>
        </authorList>
    </citation>
    <scope>NUCLEOTIDE SEQUENCE [LARGE SCALE GENOMIC DNA]</scope>
    <source>
        <strain evidence="1 2">CGMCC 1.7286</strain>
    </source>
</reference>
<dbReference type="InterPro" id="IPR006439">
    <property type="entry name" value="HAD-SF_hydro_IA"/>
</dbReference>
<dbReference type="InterPro" id="IPR036412">
    <property type="entry name" value="HAD-like_sf"/>
</dbReference>
<accession>A0A918DXL1</accession>
<dbReference type="RefSeq" id="WP_188862352.1">
    <property type="nucleotide sequence ID" value="NZ_BMLT01000012.1"/>
</dbReference>
<dbReference type="PANTHER" id="PTHR43434">
    <property type="entry name" value="PHOSPHOGLYCOLATE PHOSPHATASE"/>
    <property type="match status" value="1"/>
</dbReference>
<dbReference type="Gene3D" id="1.10.150.240">
    <property type="entry name" value="Putative phosphatase, domain 2"/>
    <property type="match status" value="1"/>
</dbReference>
<dbReference type="InterPro" id="IPR050155">
    <property type="entry name" value="HAD-like_hydrolase_sf"/>
</dbReference>
<dbReference type="Proteomes" id="UP000599578">
    <property type="component" value="Unassembled WGS sequence"/>
</dbReference>
<comment type="caution">
    <text evidence="1">The sequence shown here is derived from an EMBL/GenBank/DDBJ whole genome shotgun (WGS) entry which is preliminary data.</text>
</comment>
<dbReference type="GO" id="GO:0005829">
    <property type="term" value="C:cytosol"/>
    <property type="evidence" value="ECO:0007669"/>
    <property type="project" value="TreeGrafter"/>
</dbReference>
<keyword evidence="1" id="KW-0378">Hydrolase</keyword>
<dbReference type="AlphaFoldDB" id="A0A918DXL1"/>
<evidence type="ECO:0000313" key="2">
    <source>
        <dbReference type="Proteomes" id="UP000599578"/>
    </source>
</evidence>